<feature type="transmembrane region" description="Helical" evidence="1">
    <location>
        <begin position="111"/>
        <end position="130"/>
    </location>
</feature>
<feature type="transmembrane region" description="Helical" evidence="1">
    <location>
        <begin position="61"/>
        <end position="80"/>
    </location>
</feature>
<keyword evidence="1" id="KW-0812">Transmembrane</keyword>
<sequence>MAEETRAPRLFSPVSVVLGSLAFTAANLPAIARWSAAPLLYGMGFHYATQWLRGERPGGEIDVTVLLLLGVVLLWIRIPLELRVVRKVLLGESPGQFYGLELVERRTWSYLWAYVRVMCLVVAVLGPAMVVGGVTGQALLSKAAGAFPEWLVKSGPVLGAFAILALVYFFLAPRIAMVFPDVALGGPGFLFKTGRLGDLALEARWRIVAVMAMIWTPEHAVNAMSYLLDETLWWQAVTGQWWFTLASYLLGFATLVVSCVAGAMIYGTLRSAAGREEPELERE</sequence>
<dbReference type="EMBL" id="DSRP01000629">
    <property type="protein sequence ID" value="HGG93086.1"/>
    <property type="molecule type" value="Genomic_DNA"/>
</dbReference>
<organism evidence="2">
    <name type="scientific">Fundidesulfovibrio putealis</name>
    <dbReference type="NCBI Taxonomy" id="270496"/>
    <lineage>
        <taxon>Bacteria</taxon>
        <taxon>Pseudomonadati</taxon>
        <taxon>Thermodesulfobacteriota</taxon>
        <taxon>Desulfovibrionia</taxon>
        <taxon>Desulfovibrionales</taxon>
        <taxon>Desulfovibrionaceae</taxon>
        <taxon>Fundidesulfovibrio</taxon>
    </lineage>
</organism>
<keyword evidence="1" id="KW-0472">Membrane</keyword>
<protein>
    <submittedName>
        <fullName evidence="2">Uncharacterized protein</fullName>
    </submittedName>
</protein>
<evidence type="ECO:0000313" key="2">
    <source>
        <dbReference type="EMBL" id="HGG93086.1"/>
    </source>
</evidence>
<comment type="caution">
    <text evidence="2">The sequence shown here is derived from an EMBL/GenBank/DDBJ whole genome shotgun (WGS) entry which is preliminary data.</text>
</comment>
<feature type="transmembrane region" description="Helical" evidence="1">
    <location>
        <begin position="240"/>
        <end position="266"/>
    </location>
</feature>
<evidence type="ECO:0000256" key="1">
    <source>
        <dbReference type="SAM" id="Phobius"/>
    </source>
</evidence>
<reference evidence="2" key="1">
    <citation type="journal article" date="2020" name="mSystems">
        <title>Genome- and Community-Level Interaction Insights into Carbon Utilization and Element Cycling Functions of Hydrothermarchaeota in Hydrothermal Sediment.</title>
        <authorList>
            <person name="Zhou Z."/>
            <person name="Liu Y."/>
            <person name="Xu W."/>
            <person name="Pan J."/>
            <person name="Luo Z.H."/>
            <person name="Li M."/>
        </authorList>
    </citation>
    <scope>NUCLEOTIDE SEQUENCE [LARGE SCALE GENOMIC DNA]</scope>
    <source>
        <strain evidence="2">SpSt-413</strain>
    </source>
</reference>
<feature type="transmembrane region" description="Helical" evidence="1">
    <location>
        <begin position="150"/>
        <end position="171"/>
    </location>
</feature>
<dbReference type="AlphaFoldDB" id="A0A7C4AHS2"/>
<keyword evidence="1" id="KW-1133">Transmembrane helix</keyword>
<feature type="transmembrane region" description="Helical" evidence="1">
    <location>
        <begin position="12"/>
        <end position="32"/>
    </location>
</feature>
<name>A0A7C4AHS2_9BACT</name>
<accession>A0A7C4AHS2</accession>
<proteinExistence type="predicted"/>
<gene>
    <name evidence="2" type="ORF">ENR59_09085</name>
</gene>